<dbReference type="EMBL" id="WHSC02000001">
    <property type="protein sequence ID" value="MDO6120202.1"/>
    <property type="molecule type" value="Genomic_DNA"/>
</dbReference>
<keyword evidence="1" id="KW-1133">Transmembrane helix</keyword>
<protein>
    <submittedName>
        <fullName evidence="2">Uncharacterized protein</fullName>
    </submittedName>
</protein>
<keyword evidence="3" id="KW-1185">Reference proteome</keyword>
<evidence type="ECO:0000313" key="2">
    <source>
        <dbReference type="EMBL" id="MDO6120202.1"/>
    </source>
</evidence>
<reference evidence="2" key="1">
    <citation type="submission" date="2022-04" db="EMBL/GenBank/DDBJ databases">
        <title>Shinella lacus sp. nov., a novel member of the genus Shinella from water.</title>
        <authorList>
            <person name="Deng Y."/>
        </authorList>
    </citation>
    <scope>NUCLEOTIDE SEQUENCE</scope>
    <source>
        <strain evidence="2">JCM 31239</strain>
    </source>
</reference>
<keyword evidence="1" id="KW-0812">Transmembrane</keyword>
<comment type="caution">
    <text evidence="2">The sequence shown here is derived from an EMBL/GenBank/DDBJ whole genome shotgun (WGS) entry which is preliminary data.</text>
</comment>
<sequence length="148" mass="16868">MTEEKTMGITRARTLEWNLNTVIQLITLVGMCVGGVAIWIDKSRDIEDLQTWRTGHEQVHKERLVEVKAGEARSEERFRSLEADTRKAVSQIENLAYRVTATEQSTTSTAVTIRDLQNLVSQQAGDIKVVREILQRIDAGQQERHIRP</sequence>
<name>A0ABT8X8Y0_9HYPH</name>
<evidence type="ECO:0000256" key="1">
    <source>
        <dbReference type="SAM" id="Phobius"/>
    </source>
</evidence>
<dbReference type="Proteomes" id="UP001177080">
    <property type="component" value="Unassembled WGS sequence"/>
</dbReference>
<proteinExistence type="predicted"/>
<gene>
    <name evidence="2" type="ORF">GB928_003300</name>
</gene>
<accession>A0ABT8X8Y0</accession>
<keyword evidence="1" id="KW-0472">Membrane</keyword>
<evidence type="ECO:0000313" key="3">
    <source>
        <dbReference type="Proteomes" id="UP001177080"/>
    </source>
</evidence>
<feature type="transmembrane region" description="Helical" evidence="1">
    <location>
        <begin position="21"/>
        <end position="40"/>
    </location>
</feature>
<organism evidence="2 3">
    <name type="scientific">Shinella curvata</name>
    <dbReference type="NCBI Taxonomy" id="1817964"/>
    <lineage>
        <taxon>Bacteria</taxon>
        <taxon>Pseudomonadati</taxon>
        <taxon>Pseudomonadota</taxon>
        <taxon>Alphaproteobacteria</taxon>
        <taxon>Hyphomicrobiales</taxon>
        <taxon>Rhizobiaceae</taxon>
        <taxon>Shinella</taxon>
    </lineage>
</organism>
<dbReference type="RefSeq" id="WP_244758910.1">
    <property type="nucleotide sequence ID" value="NZ_JALJCJ010000001.1"/>
</dbReference>